<evidence type="ECO:0000256" key="8">
    <source>
        <dbReference type="SAM" id="MobiDB-lite"/>
    </source>
</evidence>
<keyword evidence="3" id="KW-0472">Membrane</keyword>
<comment type="similarity">
    <text evidence="7">Belongs to the AAA ATPase family.</text>
</comment>
<protein>
    <submittedName>
        <fullName evidence="11">ATPase family AAA domain-containing protein 1-B-like</fullName>
    </submittedName>
</protein>
<evidence type="ECO:0000256" key="5">
    <source>
        <dbReference type="ARBA" id="ARBA00023054"/>
    </source>
</evidence>
<evidence type="ECO:0000256" key="6">
    <source>
        <dbReference type="ARBA" id="ARBA00023128"/>
    </source>
</evidence>
<evidence type="ECO:0000256" key="2">
    <source>
        <dbReference type="ARBA" id="ARBA00022741"/>
    </source>
</evidence>
<dbReference type="SMART" id="SM00382">
    <property type="entry name" value="AAA"/>
    <property type="match status" value="1"/>
</dbReference>
<dbReference type="InterPro" id="IPR003960">
    <property type="entry name" value="ATPase_AAA_CS"/>
</dbReference>
<evidence type="ECO:0000259" key="9">
    <source>
        <dbReference type="SMART" id="SM00382"/>
    </source>
</evidence>
<feature type="compositionally biased region" description="Basic and acidic residues" evidence="8">
    <location>
        <begin position="245"/>
        <end position="256"/>
    </location>
</feature>
<dbReference type="PANTHER" id="PTHR45644:SF3">
    <property type="entry name" value="FI08533P-RELATED"/>
    <property type="match status" value="1"/>
</dbReference>
<evidence type="ECO:0000256" key="7">
    <source>
        <dbReference type="RuleBase" id="RU003651"/>
    </source>
</evidence>
<dbReference type="GO" id="GO:0016887">
    <property type="term" value="F:ATP hydrolysis activity"/>
    <property type="evidence" value="ECO:0007669"/>
    <property type="project" value="InterPro"/>
</dbReference>
<evidence type="ECO:0000313" key="11">
    <source>
        <dbReference type="RefSeq" id="XP_039135145.1"/>
    </source>
</evidence>
<comment type="subcellular location">
    <subcellularLocation>
        <location evidence="1">Mitochondrion outer membrane</location>
        <topology evidence="1">Single-pass membrane protein</topology>
    </subcellularLocation>
</comment>
<dbReference type="InterPro" id="IPR003959">
    <property type="entry name" value="ATPase_AAA_core"/>
</dbReference>
<dbReference type="Pfam" id="PF00004">
    <property type="entry name" value="AAA"/>
    <property type="match status" value="1"/>
</dbReference>
<sequence length="320" mass="35658">MIADGVVNVKELDVNLESIGGLGHIKKKLHETIILPLQRPEIFNDEHFLGPQKGVLLYGPPGTGKTMLAKALAKESSAVFINVRMSTVMSKWFSEAQKLVSAIFSLANKLQPAIIFIDEVDSFLGQRAGDSGYCNSMKTEFMSLWDGFTTSKNARVLVLAATNRPTELDEAILRRFTQTFEVGLPDQNGRAAILKSILKKARVEDGIDYNHIASLTTGYSGSDLLELCREAAYYPIRDLLDDEKQEKVTKDDEKQKKVVQNNKEQKKANPTHITRALAQADLETAVSAYKDMKASVTDFKSDGQLSIWSRGDEFYKTLYI</sequence>
<dbReference type="GO" id="GO:0005524">
    <property type="term" value="F:ATP binding"/>
    <property type="evidence" value="ECO:0007669"/>
    <property type="project" value="UniProtKB-KW"/>
</dbReference>
<evidence type="ECO:0000256" key="3">
    <source>
        <dbReference type="ARBA" id="ARBA00022787"/>
    </source>
</evidence>
<keyword evidence="10" id="KW-1185">Reference proteome</keyword>
<dbReference type="Proteomes" id="UP001515500">
    <property type="component" value="Chromosome 11"/>
</dbReference>
<keyword evidence="4 7" id="KW-0067">ATP-binding</keyword>
<feature type="region of interest" description="Disordered" evidence="8">
    <location>
        <begin position="245"/>
        <end position="270"/>
    </location>
</feature>
<keyword evidence="3" id="KW-1000">Mitochondrion outer membrane</keyword>
<dbReference type="RefSeq" id="XP_039135145.1">
    <property type="nucleotide sequence ID" value="XM_039279211.1"/>
</dbReference>
<reference evidence="11" key="1">
    <citation type="submission" date="2025-08" db="UniProtKB">
        <authorList>
            <consortium name="RefSeq"/>
        </authorList>
    </citation>
    <scope>IDENTIFICATION</scope>
</reference>
<proteinExistence type="inferred from homology"/>
<keyword evidence="5" id="KW-0175">Coiled coil</keyword>
<dbReference type="InterPro" id="IPR051701">
    <property type="entry name" value="Mito_OM_Translocase_MSP1"/>
</dbReference>
<evidence type="ECO:0000313" key="10">
    <source>
        <dbReference type="Proteomes" id="UP001515500"/>
    </source>
</evidence>
<accession>A0AB40C5U5</accession>
<dbReference type="Gene3D" id="3.40.50.300">
    <property type="entry name" value="P-loop containing nucleotide triphosphate hydrolases"/>
    <property type="match status" value="1"/>
</dbReference>
<dbReference type="Pfam" id="PF17862">
    <property type="entry name" value="AAA_lid_3"/>
    <property type="match status" value="1"/>
</dbReference>
<keyword evidence="6" id="KW-0496">Mitochondrion</keyword>
<dbReference type="InterPro" id="IPR041569">
    <property type="entry name" value="AAA_lid_3"/>
</dbReference>
<dbReference type="InterPro" id="IPR027417">
    <property type="entry name" value="P-loop_NTPase"/>
</dbReference>
<gene>
    <name evidence="11" type="primary">LOC120272389</name>
</gene>
<dbReference type="PANTHER" id="PTHR45644">
    <property type="entry name" value="AAA ATPASE, PUTATIVE (AFU_ORTHOLOGUE AFUA_2G12920)-RELATED-RELATED"/>
    <property type="match status" value="1"/>
</dbReference>
<evidence type="ECO:0000256" key="4">
    <source>
        <dbReference type="ARBA" id="ARBA00022840"/>
    </source>
</evidence>
<dbReference type="PROSITE" id="PS00674">
    <property type="entry name" value="AAA"/>
    <property type="match status" value="1"/>
</dbReference>
<evidence type="ECO:0000256" key="1">
    <source>
        <dbReference type="ARBA" id="ARBA00004572"/>
    </source>
</evidence>
<dbReference type="Gene3D" id="1.10.8.60">
    <property type="match status" value="1"/>
</dbReference>
<dbReference type="SUPFAM" id="SSF52540">
    <property type="entry name" value="P-loop containing nucleoside triphosphate hydrolases"/>
    <property type="match status" value="1"/>
</dbReference>
<dbReference type="GO" id="GO:0005741">
    <property type="term" value="C:mitochondrial outer membrane"/>
    <property type="evidence" value="ECO:0007669"/>
    <property type="project" value="UniProtKB-SubCell"/>
</dbReference>
<dbReference type="GeneID" id="120272389"/>
<dbReference type="AlphaFoldDB" id="A0AB40C5U5"/>
<dbReference type="InterPro" id="IPR003593">
    <property type="entry name" value="AAA+_ATPase"/>
</dbReference>
<name>A0AB40C5U5_DIOCR</name>
<dbReference type="FunFam" id="3.40.50.300:FF:001025">
    <property type="entry name" value="ATPase family, AAA domain-containing 2B"/>
    <property type="match status" value="1"/>
</dbReference>
<feature type="domain" description="AAA+ ATPase" evidence="9">
    <location>
        <begin position="51"/>
        <end position="186"/>
    </location>
</feature>
<organism evidence="10 11">
    <name type="scientific">Dioscorea cayennensis subsp. rotundata</name>
    <name type="common">White Guinea yam</name>
    <name type="synonym">Dioscorea rotundata</name>
    <dbReference type="NCBI Taxonomy" id="55577"/>
    <lineage>
        <taxon>Eukaryota</taxon>
        <taxon>Viridiplantae</taxon>
        <taxon>Streptophyta</taxon>
        <taxon>Embryophyta</taxon>
        <taxon>Tracheophyta</taxon>
        <taxon>Spermatophyta</taxon>
        <taxon>Magnoliopsida</taxon>
        <taxon>Liliopsida</taxon>
        <taxon>Dioscoreales</taxon>
        <taxon>Dioscoreaceae</taxon>
        <taxon>Dioscorea</taxon>
    </lineage>
</organism>
<keyword evidence="2 7" id="KW-0547">Nucleotide-binding</keyword>